<evidence type="ECO:0000256" key="1">
    <source>
        <dbReference type="ARBA" id="ARBA00022527"/>
    </source>
</evidence>
<gene>
    <name evidence="3" type="ORF">SXIM_50250</name>
</gene>
<dbReference type="GO" id="GO:0004674">
    <property type="term" value="F:protein serine/threonine kinase activity"/>
    <property type="evidence" value="ECO:0007669"/>
    <property type="project" value="UniProtKB-KW"/>
</dbReference>
<keyword evidence="1" id="KW-0723">Serine/threonine-protein kinase</keyword>
<feature type="domain" description="Histidine kinase/HSP90-like ATPase" evidence="2">
    <location>
        <begin position="21"/>
        <end position="133"/>
    </location>
</feature>
<protein>
    <submittedName>
        <fullName evidence="3">Regulatory protein</fullName>
    </submittedName>
</protein>
<keyword evidence="1" id="KW-0808">Transferase</keyword>
<organism evidence="3 4">
    <name type="scientific">Streptomyces xiamenensis</name>
    <dbReference type="NCBI Taxonomy" id="408015"/>
    <lineage>
        <taxon>Bacteria</taxon>
        <taxon>Bacillati</taxon>
        <taxon>Actinomycetota</taxon>
        <taxon>Actinomycetes</taxon>
        <taxon>Kitasatosporales</taxon>
        <taxon>Streptomycetaceae</taxon>
        <taxon>Streptomyces</taxon>
    </lineage>
</organism>
<evidence type="ECO:0000259" key="2">
    <source>
        <dbReference type="Pfam" id="PF13581"/>
    </source>
</evidence>
<dbReference type="CDD" id="cd16936">
    <property type="entry name" value="HATPase_RsbW-like"/>
    <property type="match status" value="1"/>
</dbReference>
<proteinExistence type="predicted"/>
<dbReference type="Proteomes" id="UP000034034">
    <property type="component" value="Chromosome"/>
</dbReference>
<dbReference type="InterPro" id="IPR003594">
    <property type="entry name" value="HATPase_dom"/>
</dbReference>
<dbReference type="Gene3D" id="3.30.565.10">
    <property type="entry name" value="Histidine kinase-like ATPase, C-terminal domain"/>
    <property type="match status" value="1"/>
</dbReference>
<dbReference type="STRING" id="408015.SXIM_50250"/>
<accession>A0A0F7G133</accession>
<keyword evidence="4" id="KW-1185">Reference proteome</keyword>
<keyword evidence="1" id="KW-0418">Kinase</keyword>
<dbReference type="PANTHER" id="PTHR35526">
    <property type="entry name" value="ANTI-SIGMA-F FACTOR RSBW-RELATED"/>
    <property type="match status" value="1"/>
</dbReference>
<dbReference type="SUPFAM" id="SSF55874">
    <property type="entry name" value="ATPase domain of HSP90 chaperone/DNA topoisomerase II/histidine kinase"/>
    <property type="match status" value="1"/>
</dbReference>
<sequence>MTLASHSTDAAQPLSYSWLLTARRSDLAHFRRLAKLAMRKWQQDDAVTEVVLHGVTELLSNVARHVPDPRCRLELFLEDGAVRVTVLDSSPTLPRITLPDWTAEEGRGLWLLREMADSIGFEPTPEGKRVWVRISGR</sequence>
<dbReference type="EMBL" id="CP009922">
    <property type="protein sequence ID" value="AKG46409.1"/>
    <property type="molecule type" value="Genomic_DNA"/>
</dbReference>
<evidence type="ECO:0000313" key="3">
    <source>
        <dbReference type="EMBL" id="AKG46409.1"/>
    </source>
</evidence>
<dbReference type="KEGG" id="sxi:SXIM_50250"/>
<name>A0A0F7G133_9ACTN</name>
<dbReference type="PATRIC" id="fig|408015.6.peg.5091"/>
<dbReference type="HOGENOM" id="CLU_090336_4_3_11"/>
<dbReference type="InterPro" id="IPR050267">
    <property type="entry name" value="Anti-sigma-factor_SerPK"/>
</dbReference>
<reference evidence="3" key="1">
    <citation type="submission" date="2019-08" db="EMBL/GenBank/DDBJ databases">
        <title>Complete genome sequence of a mangrove-derived Streptomyces xiamenensis.</title>
        <authorList>
            <person name="Xu J."/>
        </authorList>
    </citation>
    <scope>NUCLEOTIDE SEQUENCE</scope>
    <source>
        <strain evidence="3">318</strain>
    </source>
</reference>
<dbReference type="Pfam" id="PF13581">
    <property type="entry name" value="HATPase_c_2"/>
    <property type="match status" value="1"/>
</dbReference>
<evidence type="ECO:0000313" key="4">
    <source>
        <dbReference type="Proteomes" id="UP000034034"/>
    </source>
</evidence>
<dbReference type="PANTHER" id="PTHR35526:SF3">
    <property type="entry name" value="ANTI-SIGMA-F FACTOR RSBW"/>
    <property type="match status" value="1"/>
</dbReference>
<dbReference type="InterPro" id="IPR036890">
    <property type="entry name" value="HATPase_C_sf"/>
</dbReference>
<dbReference type="AlphaFoldDB" id="A0A0F7G133"/>
<dbReference type="RefSeq" id="WP_046725167.1">
    <property type="nucleotide sequence ID" value="NZ_CP009922.3"/>
</dbReference>